<name>A0A2M4DHS2_ANODA</name>
<organism evidence="2">
    <name type="scientific">Anopheles darlingi</name>
    <name type="common">Mosquito</name>
    <dbReference type="NCBI Taxonomy" id="43151"/>
    <lineage>
        <taxon>Eukaryota</taxon>
        <taxon>Metazoa</taxon>
        <taxon>Ecdysozoa</taxon>
        <taxon>Arthropoda</taxon>
        <taxon>Hexapoda</taxon>
        <taxon>Insecta</taxon>
        <taxon>Pterygota</taxon>
        <taxon>Neoptera</taxon>
        <taxon>Endopterygota</taxon>
        <taxon>Diptera</taxon>
        <taxon>Nematocera</taxon>
        <taxon>Culicoidea</taxon>
        <taxon>Culicidae</taxon>
        <taxon>Anophelinae</taxon>
        <taxon>Anopheles</taxon>
    </lineage>
</organism>
<keyword evidence="1" id="KW-0732">Signal</keyword>
<accession>A0A2M4DHS2</accession>
<dbReference type="AlphaFoldDB" id="A0A2M4DHS2"/>
<feature type="signal peptide" evidence="1">
    <location>
        <begin position="1"/>
        <end position="24"/>
    </location>
</feature>
<reference evidence="2" key="1">
    <citation type="submission" date="2018-01" db="EMBL/GenBank/DDBJ databases">
        <title>An insight into the sialome of Amazonian anophelines.</title>
        <authorList>
            <person name="Ribeiro J.M."/>
            <person name="Scarpassa V."/>
            <person name="Calvo E."/>
        </authorList>
    </citation>
    <scope>NUCLEOTIDE SEQUENCE</scope>
</reference>
<protein>
    <submittedName>
        <fullName evidence="2">Putative secreted protein</fullName>
    </submittedName>
</protein>
<feature type="chain" id="PRO_5014869737" evidence="1">
    <location>
        <begin position="25"/>
        <end position="73"/>
    </location>
</feature>
<evidence type="ECO:0000313" key="2">
    <source>
        <dbReference type="EMBL" id="MBW77085.1"/>
    </source>
</evidence>
<evidence type="ECO:0000256" key="1">
    <source>
        <dbReference type="SAM" id="SignalP"/>
    </source>
</evidence>
<dbReference type="EMBL" id="GGFL01012907">
    <property type="protein sequence ID" value="MBW77085.1"/>
    <property type="molecule type" value="Transcribed_RNA"/>
</dbReference>
<proteinExistence type="predicted"/>
<sequence length="73" mass="8374">MIQRIGCRVQLVHLVCVVWVEVDGKVIRKKKQNKTKQETELNVMPVGRHRGLSAITSNSSIQYGEQEMQCRAH</sequence>